<evidence type="ECO:0000256" key="6">
    <source>
        <dbReference type="PROSITE-ProRule" id="PRU01248"/>
    </source>
</evidence>
<keyword evidence="4 6" id="KW-0238">DNA-binding</keyword>
<feature type="domain" description="Core-binding (CB)" evidence="8">
    <location>
        <begin position="1"/>
        <end position="85"/>
    </location>
</feature>
<dbReference type="AlphaFoldDB" id="A0A3R5ZXY4"/>
<dbReference type="InterPro" id="IPR011010">
    <property type="entry name" value="DNA_brk_join_enz"/>
</dbReference>
<evidence type="ECO:0000313" key="10">
    <source>
        <dbReference type="Proteomes" id="UP000283492"/>
    </source>
</evidence>
<keyword evidence="5" id="KW-0233">DNA recombination</keyword>
<dbReference type="InterPro" id="IPR044068">
    <property type="entry name" value="CB"/>
</dbReference>
<dbReference type="PROSITE" id="PS51900">
    <property type="entry name" value="CB"/>
    <property type="match status" value="1"/>
</dbReference>
<dbReference type="InterPro" id="IPR004107">
    <property type="entry name" value="Integrase_SAM-like_N"/>
</dbReference>
<dbReference type="PANTHER" id="PTHR30349">
    <property type="entry name" value="PHAGE INTEGRASE-RELATED"/>
    <property type="match status" value="1"/>
</dbReference>
<sequence>MNQDIHNFIQYLHQEKQTSENTEVSYERDLKKMILYLTAHGVDRIDAVTPEVLNSYVIELEQSGLKPATVSRSVASMKAFFHYEELEQRTSADPAFELKAPKVEKKAPTILTTEQTNRLLAQPKDNSAKGLRDKAMLELLYATGIRVSELISLKLTDVNFDTGYITCVDSHKERMIPMTPVAKDALVRYIKDGRPQLVKDENSIWLFTNCSGDAMSRQGFWKLIKSYGKRAGIESEITPHMLRHSFAAHLVCSGADLKSVQEILGHSDISTTQMYAHMNQTANV</sequence>
<accession>A0A3R5ZXY4</accession>
<dbReference type="Pfam" id="PF00589">
    <property type="entry name" value="Phage_integrase"/>
    <property type="match status" value="1"/>
</dbReference>
<comment type="similarity">
    <text evidence="2">Belongs to the 'phage' integrase family.</text>
</comment>
<dbReference type="InterPro" id="IPR013762">
    <property type="entry name" value="Integrase-like_cat_sf"/>
</dbReference>
<reference evidence="9 10" key="1">
    <citation type="submission" date="2018-08" db="EMBL/GenBank/DDBJ databases">
        <title>A genome reference for cultivated species of the human gut microbiota.</title>
        <authorList>
            <person name="Zou Y."/>
            <person name="Xue W."/>
            <person name="Luo G."/>
        </authorList>
    </citation>
    <scope>NUCLEOTIDE SEQUENCE [LARGE SCALE GENOMIC DNA]</scope>
    <source>
        <strain evidence="9 10">AM42-1AC</strain>
    </source>
</reference>
<evidence type="ECO:0000256" key="4">
    <source>
        <dbReference type="ARBA" id="ARBA00023125"/>
    </source>
</evidence>
<evidence type="ECO:0000259" key="8">
    <source>
        <dbReference type="PROSITE" id="PS51900"/>
    </source>
</evidence>
<name>A0A3R5ZXY4_9FIRM</name>
<gene>
    <name evidence="9" type="ORF">DW914_14350</name>
</gene>
<dbReference type="InterPro" id="IPR002104">
    <property type="entry name" value="Integrase_catalytic"/>
</dbReference>
<dbReference type="Gene3D" id="1.10.150.130">
    <property type="match status" value="1"/>
</dbReference>
<dbReference type="CDD" id="cd00798">
    <property type="entry name" value="INT_XerDC_C"/>
    <property type="match status" value="1"/>
</dbReference>
<dbReference type="PANTHER" id="PTHR30349:SF81">
    <property type="entry name" value="TYROSINE RECOMBINASE XERC"/>
    <property type="match status" value="1"/>
</dbReference>
<dbReference type="InterPro" id="IPR010998">
    <property type="entry name" value="Integrase_recombinase_N"/>
</dbReference>
<dbReference type="InterPro" id="IPR050090">
    <property type="entry name" value="Tyrosine_recombinase_XerCD"/>
</dbReference>
<evidence type="ECO:0000259" key="7">
    <source>
        <dbReference type="PROSITE" id="PS51898"/>
    </source>
</evidence>
<dbReference type="EMBL" id="QSFX01000030">
    <property type="protein sequence ID" value="RHA85260.1"/>
    <property type="molecule type" value="Genomic_DNA"/>
</dbReference>
<dbReference type="RefSeq" id="WP_021923792.1">
    <property type="nucleotide sequence ID" value="NZ_CABJFX010000030.1"/>
</dbReference>
<dbReference type="Pfam" id="PF02899">
    <property type="entry name" value="Phage_int_SAM_1"/>
    <property type="match status" value="1"/>
</dbReference>
<dbReference type="GO" id="GO:0015074">
    <property type="term" value="P:DNA integration"/>
    <property type="evidence" value="ECO:0007669"/>
    <property type="project" value="UniProtKB-KW"/>
</dbReference>
<organism evidence="9 10">
    <name type="scientific">Roseburia inulinivorans</name>
    <dbReference type="NCBI Taxonomy" id="360807"/>
    <lineage>
        <taxon>Bacteria</taxon>
        <taxon>Bacillati</taxon>
        <taxon>Bacillota</taxon>
        <taxon>Clostridia</taxon>
        <taxon>Lachnospirales</taxon>
        <taxon>Lachnospiraceae</taxon>
        <taxon>Roseburia</taxon>
    </lineage>
</organism>
<protein>
    <submittedName>
        <fullName evidence="9">Tyrosine recombinase</fullName>
    </submittedName>
</protein>
<evidence type="ECO:0000256" key="2">
    <source>
        <dbReference type="ARBA" id="ARBA00008857"/>
    </source>
</evidence>
<evidence type="ECO:0000256" key="1">
    <source>
        <dbReference type="ARBA" id="ARBA00003283"/>
    </source>
</evidence>
<dbReference type="Proteomes" id="UP000283492">
    <property type="component" value="Unassembled WGS sequence"/>
</dbReference>
<comment type="caution">
    <text evidence="9">The sequence shown here is derived from an EMBL/GenBank/DDBJ whole genome shotgun (WGS) entry which is preliminary data.</text>
</comment>
<dbReference type="Gene3D" id="1.10.443.10">
    <property type="entry name" value="Intergrase catalytic core"/>
    <property type="match status" value="1"/>
</dbReference>
<dbReference type="NCBIfam" id="NF001399">
    <property type="entry name" value="PRK00283.1"/>
    <property type="match status" value="1"/>
</dbReference>
<evidence type="ECO:0000256" key="3">
    <source>
        <dbReference type="ARBA" id="ARBA00022908"/>
    </source>
</evidence>
<comment type="function">
    <text evidence="1">Site-specific tyrosine recombinase, which acts by catalyzing the cutting and rejoining of the recombining DNA molecules.</text>
</comment>
<evidence type="ECO:0000313" key="9">
    <source>
        <dbReference type="EMBL" id="RHA85260.1"/>
    </source>
</evidence>
<dbReference type="GO" id="GO:0006310">
    <property type="term" value="P:DNA recombination"/>
    <property type="evidence" value="ECO:0007669"/>
    <property type="project" value="UniProtKB-KW"/>
</dbReference>
<evidence type="ECO:0000256" key="5">
    <source>
        <dbReference type="ARBA" id="ARBA00023172"/>
    </source>
</evidence>
<dbReference type="PROSITE" id="PS51898">
    <property type="entry name" value="TYR_RECOMBINASE"/>
    <property type="match status" value="1"/>
</dbReference>
<keyword evidence="3" id="KW-0229">DNA integration</keyword>
<dbReference type="GO" id="GO:0003677">
    <property type="term" value="F:DNA binding"/>
    <property type="evidence" value="ECO:0007669"/>
    <property type="project" value="UniProtKB-UniRule"/>
</dbReference>
<feature type="domain" description="Tyr recombinase" evidence="7">
    <location>
        <begin position="106"/>
        <end position="284"/>
    </location>
</feature>
<dbReference type="SUPFAM" id="SSF56349">
    <property type="entry name" value="DNA breaking-rejoining enzymes"/>
    <property type="match status" value="1"/>
</dbReference>
<proteinExistence type="inferred from homology"/>